<dbReference type="Proteomes" id="UP001143910">
    <property type="component" value="Unassembled WGS sequence"/>
</dbReference>
<evidence type="ECO:0000313" key="2">
    <source>
        <dbReference type="Proteomes" id="UP001143910"/>
    </source>
</evidence>
<sequence length="727" mass="80332">MVSASTSAPYGRRLLPSLLDDIAREDPTRVLFYTPRNDQPSQGYDVVTAFRFSNSVNNLCWWLESHLGSKIGSKTIGYIGQNDLRYFLMMMAAAKVGHKLLLSSPRNSIEGHKSLIKASGCELWITTSGIDNVEFIQTLGLPHIKVPELSDLINIEPVEPYIYTKTWEQGRNDVFALLHTSGSTGLPKLVPVYLGTAASIDAFHLMQPIEGNMPAGVAWTGIRMLCAMPLFHVAGICLGLFSALFFRWSVALPSTGPIMQHVIEAALDNIQLDSAFISPSVLQDISKTPRVLDKLSKLKFISSAGGPVTQSVGDVIHPRVPIHQTMGMTEAQWLASVVTHPDEWAYFRFHPETGYEMRPYSDGMYELAFVKRKELALTQPVFVTFPNLDSWETKDLWTPHPTIPDLWKYQMRRDDLIVLSNGEKFNPLGAEGKIMGHAKIAAAVITGRARFQAAALLLPTDQHISDTDGDLIDSVWPTIEIANKELPAHAQIHRAFVKIVRTPFPRTPKGSLARNEAEKAFADTIDEIYKTVAEADTVSFALDASSLDGIRAGIREAIHTVSGINGLGDDDSIFTRGFDSLNVIRLARLLKSAFNPPIPLENDAVYMNPSISTLSHALWSLLHHGPSDNVTMTDTILSTFAKFSHSFQGSRKVKEHVVITGTSGSVGPYLLEALCKSDRVATVWCLNRSSDGERRQIQLARSKGLTTDWNAKAKFLQLDLASQTHYS</sequence>
<comment type="caution">
    <text evidence="1">The sequence shown here is derived from an EMBL/GenBank/DDBJ whole genome shotgun (WGS) entry which is preliminary data.</text>
</comment>
<reference evidence="1" key="1">
    <citation type="submission" date="2022-08" db="EMBL/GenBank/DDBJ databases">
        <title>Genome Sequence of Lecanicillium fungicola.</title>
        <authorList>
            <person name="Buettner E."/>
        </authorList>
    </citation>
    <scope>NUCLEOTIDE SEQUENCE</scope>
    <source>
        <strain evidence="1">Babe33</strain>
    </source>
</reference>
<keyword evidence="2" id="KW-1185">Reference proteome</keyword>
<dbReference type="EMBL" id="JANJQO010000834">
    <property type="protein sequence ID" value="KAJ2974392.1"/>
    <property type="molecule type" value="Genomic_DNA"/>
</dbReference>
<proteinExistence type="predicted"/>
<protein>
    <submittedName>
        <fullName evidence="1">Uncharacterized protein</fullName>
    </submittedName>
</protein>
<name>A0ACC1N533_9HYPO</name>
<gene>
    <name evidence="1" type="ORF">NQ176_g6083</name>
</gene>
<accession>A0ACC1N533</accession>
<evidence type="ECO:0000313" key="1">
    <source>
        <dbReference type="EMBL" id="KAJ2974392.1"/>
    </source>
</evidence>
<organism evidence="1 2">
    <name type="scientific">Zarea fungicola</name>
    <dbReference type="NCBI Taxonomy" id="93591"/>
    <lineage>
        <taxon>Eukaryota</taxon>
        <taxon>Fungi</taxon>
        <taxon>Dikarya</taxon>
        <taxon>Ascomycota</taxon>
        <taxon>Pezizomycotina</taxon>
        <taxon>Sordariomycetes</taxon>
        <taxon>Hypocreomycetidae</taxon>
        <taxon>Hypocreales</taxon>
        <taxon>Cordycipitaceae</taxon>
        <taxon>Zarea</taxon>
    </lineage>
</organism>